<name>A0A1X7TN03_AMPQE</name>
<protein>
    <submittedName>
        <fullName evidence="1">Uncharacterized protein</fullName>
    </submittedName>
</protein>
<dbReference type="AlphaFoldDB" id="A0A1X7TN03"/>
<dbReference type="InParanoid" id="A0A1X7TN03"/>
<evidence type="ECO:0000313" key="1">
    <source>
        <dbReference type="EnsemblMetazoa" id="Aqu2.1.16172_001"/>
    </source>
</evidence>
<proteinExistence type="predicted"/>
<organism evidence="1">
    <name type="scientific">Amphimedon queenslandica</name>
    <name type="common">Sponge</name>
    <dbReference type="NCBI Taxonomy" id="400682"/>
    <lineage>
        <taxon>Eukaryota</taxon>
        <taxon>Metazoa</taxon>
        <taxon>Porifera</taxon>
        <taxon>Demospongiae</taxon>
        <taxon>Heteroscleromorpha</taxon>
        <taxon>Haplosclerida</taxon>
        <taxon>Niphatidae</taxon>
        <taxon>Amphimedon</taxon>
    </lineage>
</organism>
<sequence>SLLAMTELSFISEQTDLNVAPALNENESNLYSPFIAIGTPSSNDRGFPFFHLSVDSSAIFIVSSSLVSMNALNGGERELEALTHSRTTLATSTGSILPDLYAAQ</sequence>
<accession>A0A1X7TN03</accession>
<dbReference type="EnsemblMetazoa" id="Aqu2.1.16172_001">
    <property type="protein sequence ID" value="Aqu2.1.16172_001"/>
    <property type="gene ID" value="Aqu2.1.16172"/>
</dbReference>
<reference evidence="1" key="1">
    <citation type="submission" date="2017-05" db="UniProtKB">
        <authorList>
            <consortium name="EnsemblMetazoa"/>
        </authorList>
    </citation>
    <scope>IDENTIFICATION</scope>
</reference>